<dbReference type="STRING" id="1328313.DS2_17928"/>
<dbReference type="RefSeq" id="WP_051479994.1">
    <property type="nucleotide sequence ID" value="NZ_ARZY01000050.1"/>
</dbReference>
<dbReference type="PANTHER" id="PTHR38731">
    <property type="entry name" value="LIPL45-RELATED LIPOPROTEIN-RELATED"/>
    <property type="match status" value="1"/>
</dbReference>
<protein>
    <recommendedName>
        <fullName evidence="3">FecR protein domain-containing protein</fullName>
    </recommendedName>
</protein>
<proteinExistence type="predicted"/>
<evidence type="ECO:0000313" key="1">
    <source>
        <dbReference type="EMBL" id="EWH08340.1"/>
    </source>
</evidence>
<dbReference type="OrthoDB" id="369729at2"/>
<dbReference type="Proteomes" id="UP000019276">
    <property type="component" value="Unassembled WGS sequence"/>
</dbReference>
<comment type="caution">
    <text evidence="1">The sequence shown here is derived from an EMBL/GenBank/DDBJ whole genome shotgun (WGS) entry which is preliminary data.</text>
</comment>
<keyword evidence="2" id="KW-1185">Reference proteome</keyword>
<sequence length="244" mass="26496">MESVVHTTMARRQLLKKLIAVAGVGTLSNLAFSQLVYALGKVPKPMGEGESIFRLRGKVRVNGELASEKTIVPANAVIETSDDSQLIFVVGKDAHLLRENSEVILSADAQQIETGAQLLKGKLMSVFGKREGNEQHTTTTTTATIGIRGTAVYAESELERSYVCTCYGKVDLTATDDKSSFEAIRSKHHDSPRFVLAKGETGKLIKPAPMLNHGDDELMLMNALLGLPAPFSALNDYTDIDLDY</sequence>
<dbReference type="EMBL" id="ARZY01000050">
    <property type="protein sequence ID" value="EWH08340.1"/>
    <property type="molecule type" value="Genomic_DNA"/>
</dbReference>
<reference evidence="1 2" key="1">
    <citation type="journal article" date="2014" name="Genome Announc.">
        <title>Draft Genome Sequence of the Agar-Degrading Bacterium Catenovulum sp. Strain DS-2, Isolated from Intestines of Haliotis diversicolor.</title>
        <authorList>
            <person name="Shan D."/>
            <person name="Li X."/>
            <person name="Gu Z."/>
            <person name="Wei G."/>
            <person name="Gao Z."/>
            <person name="Shao Z."/>
        </authorList>
    </citation>
    <scope>NUCLEOTIDE SEQUENCE [LARGE SCALE GENOMIC DNA]</scope>
    <source>
        <strain evidence="1 2">DS-2</strain>
    </source>
</reference>
<evidence type="ECO:0000313" key="2">
    <source>
        <dbReference type="Proteomes" id="UP000019276"/>
    </source>
</evidence>
<gene>
    <name evidence="1" type="ORF">DS2_17928</name>
</gene>
<evidence type="ECO:0008006" key="3">
    <source>
        <dbReference type="Google" id="ProtNLM"/>
    </source>
</evidence>
<dbReference type="eggNOG" id="ENOG50322HU">
    <property type="taxonomic scope" value="Bacteria"/>
</dbReference>
<accession>W7QSH8</accession>
<dbReference type="AlphaFoldDB" id="W7QSH8"/>
<name>W7QSH8_9ALTE</name>
<organism evidence="1 2">
    <name type="scientific">Catenovulum agarivorans DS-2</name>
    <dbReference type="NCBI Taxonomy" id="1328313"/>
    <lineage>
        <taxon>Bacteria</taxon>
        <taxon>Pseudomonadati</taxon>
        <taxon>Pseudomonadota</taxon>
        <taxon>Gammaproteobacteria</taxon>
        <taxon>Alteromonadales</taxon>
        <taxon>Alteromonadaceae</taxon>
        <taxon>Catenovulum</taxon>
    </lineage>
</organism>
<dbReference type="PANTHER" id="PTHR38731:SF1">
    <property type="entry name" value="FECR PROTEIN DOMAIN-CONTAINING PROTEIN"/>
    <property type="match status" value="1"/>
</dbReference>